<proteinExistence type="predicted"/>
<dbReference type="EMBL" id="AKHW03002185">
    <property type="protein sequence ID" value="KYO39493.1"/>
    <property type="molecule type" value="Genomic_DNA"/>
</dbReference>
<dbReference type="Proteomes" id="UP000050525">
    <property type="component" value="Unassembled WGS sequence"/>
</dbReference>
<accession>A0A151NRY0</accession>
<protein>
    <submittedName>
        <fullName evidence="1">Uncharacterized protein</fullName>
    </submittedName>
</protein>
<gene>
    <name evidence="1" type="ORF">Y1Q_0018597</name>
</gene>
<reference evidence="1 2" key="1">
    <citation type="journal article" date="2012" name="Genome Biol.">
        <title>Sequencing three crocodilian genomes to illuminate the evolution of archosaurs and amniotes.</title>
        <authorList>
            <person name="St John J.A."/>
            <person name="Braun E.L."/>
            <person name="Isberg S.R."/>
            <person name="Miles L.G."/>
            <person name="Chong A.Y."/>
            <person name="Gongora J."/>
            <person name="Dalzell P."/>
            <person name="Moran C."/>
            <person name="Bed'hom B."/>
            <person name="Abzhanov A."/>
            <person name="Burgess S.C."/>
            <person name="Cooksey A.M."/>
            <person name="Castoe T.A."/>
            <person name="Crawford N.G."/>
            <person name="Densmore L.D."/>
            <person name="Drew J.C."/>
            <person name="Edwards S.V."/>
            <person name="Faircloth B.C."/>
            <person name="Fujita M.K."/>
            <person name="Greenwold M.J."/>
            <person name="Hoffmann F.G."/>
            <person name="Howard J.M."/>
            <person name="Iguchi T."/>
            <person name="Janes D.E."/>
            <person name="Khan S.Y."/>
            <person name="Kohno S."/>
            <person name="de Koning A.J."/>
            <person name="Lance S.L."/>
            <person name="McCarthy F.M."/>
            <person name="McCormack J.E."/>
            <person name="Merchant M.E."/>
            <person name="Peterson D.G."/>
            <person name="Pollock D.D."/>
            <person name="Pourmand N."/>
            <person name="Raney B.J."/>
            <person name="Roessler K.A."/>
            <person name="Sanford J.R."/>
            <person name="Sawyer R.H."/>
            <person name="Schmidt C.J."/>
            <person name="Triplett E.W."/>
            <person name="Tuberville T.D."/>
            <person name="Venegas-Anaya M."/>
            <person name="Howard J.T."/>
            <person name="Jarvis E.D."/>
            <person name="Guillette L.J.Jr."/>
            <person name="Glenn T.C."/>
            <person name="Green R.E."/>
            <person name="Ray D.A."/>
        </authorList>
    </citation>
    <scope>NUCLEOTIDE SEQUENCE [LARGE SCALE GENOMIC DNA]</scope>
    <source>
        <strain evidence="1">KSC_2009_1</strain>
    </source>
</reference>
<name>A0A151NRY0_ALLMI</name>
<evidence type="ECO:0000313" key="2">
    <source>
        <dbReference type="Proteomes" id="UP000050525"/>
    </source>
</evidence>
<organism evidence="1 2">
    <name type="scientific">Alligator mississippiensis</name>
    <name type="common">American alligator</name>
    <dbReference type="NCBI Taxonomy" id="8496"/>
    <lineage>
        <taxon>Eukaryota</taxon>
        <taxon>Metazoa</taxon>
        <taxon>Chordata</taxon>
        <taxon>Craniata</taxon>
        <taxon>Vertebrata</taxon>
        <taxon>Euteleostomi</taxon>
        <taxon>Archelosauria</taxon>
        <taxon>Archosauria</taxon>
        <taxon>Crocodylia</taxon>
        <taxon>Alligatoridae</taxon>
        <taxon>Alligatorinae</taxon>
        <taxon>Alligator</taxon>
    </lineage>
</organism>
<evidence type="ECO:0000313" key="1">
    <source>
        <dbReference type="EMBL" id="KYO39493.1"/>
    </source>
</evidence>
<dbReference type="AlphaFoldDB" id="A0A151NRY0"/>
<keyword evidence="2" id="KW-1185">Reference proteome</keyword>
<sequence length="67" mass="7213">MTSVINSERSCSEVSWMTYFACLASISTGKQGCAAALKCSETCKQLFKGPGQINCLVKASKTNEEQN</sequence>
<comment type="caution">
    <text evidence="1">The sequence shown here is derived from an EMBL/GenBank/DDBJ whole genome shotgun (WGS) entry which is preliminary data.</text>
</comment>